<evidence type="ECO:0000313" key="3">
    <source>
        <dbReference type="Proteomes" id="UP000277212"/>
    </source>
</evidence>
<reference evidence="2 3" key="1">
    <citation type="submission" date="2017-06" db="EMBL/GenBank/DDBJ databases">
        <title>Comparative genomic analysis of Ambrosia Fusariam Clade fungi.</title>
        <authorList>
            <person name="Stajich J.E."/>
            <person name="Carrillo J."/>
            <person name="Kijimoto T."/>
            <person name="Eskalen A."/>
            <person name="O'Donnell K."/>
            <person name="Kasson M."/>
        </authorList>
    </citation>
    <scope>NUCLEOTIDE SEQUENCE [LARGE SCALE GENOMIC DNA]</scope>
    <source>
        <strain evidence="2">UCR3666</strain>
    </source>
</reference>
<sequence>MDALAIYRGPPNRFIGPDTQPRTDNHQSHWSVSSQRHFRHGADTPFSFSDEQAELLQQLFAADASMSLAPWSSRP</sequence>
<dbReference type="EMBL" id="NKUJ01000294">
    <property type="protein sequence ID" value="RMJ08308.1"/>
    <property type="molecule type" value="Genomic_DNA"/>
</dbReference>
<evidence type="ECO:0000313" key="2">
    <source>
        <dbReference type="EMBL" id="RMJ08308.1"/>
    </source>
</evidence>
<feature type="region of interest" description="Disordered" evidence="1">
    <location>
        <begin position="8"/>
        <end position="28"/>
    </location>
</feature>
<organism evidence="2 3">
    <name type="scientific">Fusarium kuroshium</name>
    <dbReference type="NCBI Taxonomy" id="2010991"/>
    <lineage>
        <taxon>Eukaryota</taxon>
        <taxon>Fungi</taxon>
        <taxon>Dikarya</taxon>
        <taxon>Ascomycota</taxon>
        <taxon>Pezizomycotina</taxon>
        <taxon>Sordariomycetes</taxon>
        <taxon>Hypocreomycetidae</taxon>
        <taxon>Hypocreales</taxon>
        <taxon>Nectriaceae</taxon>
        <taxon>Fusarium</taxon>
        <taxon>Fusarium solani species complex</taxon>
    </lineage>
</organism>
<dbReference type="OrthoDB" id="4778084at2759"/>
<accession>A0A3M2RSL8</accession>
<dbReference type="Proteomes" id="UP000277212">
    <property type="component" value="Unassembled WGS sequence"/>
</dbReference>
<proteinExistence type="predicted"/>
<dbReference type="AlphaFoldDB" id="A0A3M2RSL8"/>
<protein>
    <submittedName>
        <fullName evidence="2">Uncharacterized protein</fullName>
    </submittedName>
</protein>
<comment type="caution">
    <text evidence="2">The sequence shown here is derived from an EMBL/GenBank/DDBJ whole genome shotgun (WGS) entry which is preliminary data.</text>
</comment>
<keyword evidence="3" id="KW-1185">Reference proteome</keyword>
<name>A0A3M2RSL8_9HYPO</name>
<gene>
    <name evidence="2" type="ORF">CDV36_012086</name>
</gene>
<evidence type="ECO:0000256" key="1">
    <source>
        <dbReference type="SAM" id="MobiDB-lite"/>
    </source>
</evidence>